<dbReference type="AlphaFoldDB" id="A0A428NTK4"/>
<organism evidence="2 3">
    <name type="scientific">Fusarium duplospermum</name>
    <dbReference type="NCBI Taxonomy" id="1325734"/>
    <lineage>
        <taxon>Eukaryota</taxon>
        <taxon>Fungi</taxon>
        <taxon>Dikarya</taxon>
        <taxon>Ascomycota</taxon>
        <taxon>Pezizomycotina</taxon>
        <taxon>Sordariomycetes</taxon>
        <taxon>Hypocreomycetidae</taxon>
        <taxon>Hypocreales</taxon>
        <taxon>Nectriaceae</taxon>
        <taxon>Fusarium</taxon>
        <taxon>Fusarium solani species complex</taxon>
    </lineage>
</organism>
<dbReference type="STRING" id="1325734.A0A428NTK4"/>
<accession>A0A428NTK4</accession>
<evidence type="ECO:0000313" key="3">
    <source>
        <dbReference type="Proteomes" id="UP000288168"/>
    </source>
</evidence>
<reference evidence="2 3" key="1">
    <citation type="submission" date="2017-06" db="EMBL/GenBank/DDBJ databases">
        <title>Comparative genomic analysis of Ambrosia Fusariam Clade fungi.</title>
        <authorList>
            <person name="Stajich J.E."/>
            <person name="Carrillo J."/>
            <person name="Kijimoto T."/>
            <person name="Eskalen A."/>
            <person name="O'Donnell K."/>
            <person name="Kasson M."/>
        </authorList>
    </citation>
    <scope>NUCLEOTIDE SEQUENCE [LARGE SCALE GENOMIC DNA]</scope>
    <source>
        <strain evidence="2 3">NRRL62584</strain>
    </source>
</reference>
<dbReference type="Proteomes" id="UP000288168">
    <property type="component" value="Unassembled WGS sequence"/>
</dbReference>
<evidence type="ECO:0000313" key="2">
    <source>
        <dbReference type="EMBL" id="RSL44143.1"/>
    </source>
</evidence>
<proteinExistence type="predicted"/>
<dbReference type="EMBL" id="NKCI01000300">
    <property type="protein sequence ID" value="RSL44143.1"/>
    <property type="molecule type" value="Genomic_DNA"/>
</dbReference>
<dbReference type="OrthoDB" id="4940706at2759"/>
<dbReference type="Pfam" id="PF20220">
    <property type="entry name" value="ABC_toxin_N"/>
    <property type="match status" value="1"/>
</dbReference>
<comment type="caution">
    <text evidence="2">The sequence shown here is derived from an EMBL/GenBank/DDBJ whole genome shotgun (WGS) entry which is preliminary data.</text>
</comment>
<keyword evidence="3" id="KW-1185">Reference proteome</keyword>
<protein>
    <recommendedName>
        <fullName evidence="1">ABC toxin N-terminal domain-containing protein</fullName>
    </recommendedName>
</protein>
<evidence type="ECO:0000259" key="1">
    <source>
        <dbReference type="Pfam" id="PF20220"/>
    </source>
</evidence>
<gene>
    <name evidence="2" type="ORF">CEP54_014800</name>
</gene>
<dbReference type="InterPro" id="IPR046839">
    <property type="entry name" value="ABC_toxin_N"/>
</dbReference>
<feature type="domain" description="ABC toxin N-terminal" evidence="1">
    <location>
        <begin position="20"/>
        <end position="63"/>
    </location>
</feature>
<sequence length="139" mass="16567">MSWRGVTPRQDFCLTWPTDRLDRAQWEWMKDYSTWASNWKVFLYPENPIEPSLRVDKSPFFKEPETELAQNELTKETVNSVMRSYMTKLAEVSNLEPVSLYLQRSGGQTVVVHLFGRTRNSTFHHYNRSYNLKTKQWTP</sequence>
<name>A0A428NTK4_9HYPO</name>